<name>A0A9X2HWZ7_9GAMM</name>
<evidence type="ECO:0000256" key="5">
    <source>
        <dbReference type="ARBA" id="ARBA00023326"/>
    </source>
</evidence>
<dbReference type="InterPro" id="IPR004197">
    <property type="entry name" value="Cellulase_Ig-like"/>
</dbReference>
<feature type="active site" evidence="7">
    <location>
        <position position="592"/>
    </location>
</feature>
<dbReference type="Pfam" id="PF00759">
    <property type="entry name" value="Glyco_hydro_9"/>
    <property type="match status" value="1"/>
</dbReference>
<accession>A0A9X2HWZ7</accession>
<evidence type="ECO:0000256" key="6">
    <source>
        <dbReference type="PROSITE-ProRule" id="PRU10059"/>
    </source>
</evidence>
<dbReference type="PANTHER" id="PTHR22298">
    <property type="entry name" value="ENDO-1,4-BETA-GLUCANASE"/>
    <property type="match status" value="1"/>
</dbReference>
<dbReference type="GO" id="GO:0008810">
    <property type="term" value="F:cellulase activity"/>
    <property type="evidence" value="ECO:0007669"/>
    <property type="project" value="UniProtKB-EC"/>
</dbReference>
<feature type="domain" description="Glycoside hydrolase family 9" evidence="10">
    <location>
        <begin position="156"/>
        <end position="604"/>
    </location>
</feature>
<keyword evidence="2 6" id="KW-0378">Hydrolase</keyword>
<evidence type="ECO:0000256" key="8">
    <source>
        <dbReference type="RuleBase" id="RU361166"/>
    </source>
</evidence>
<dbReference type="SUPFAM" id="SSF48208">
    <property type="entry name" value="Six-hairpin glycosidases"/>
    <property type="match status" value="1"/>
</dbReference>
<dbReference type="GO" id="GO:0030245">
    <property type="term" value="P:cellulose catabolic process"/>
    <property type="evidence" value="ECO:0007669"/>
    <property type="project" value="UniProtKB-KW"/>
</dbReference>
<feature type="active site" evidence="7">
    <location>
        <position position="583"/>
    </location>
</feature>
<dbReference type="Proteomes" id="UP001139319">
    <property type="component" value="Unassembled WGS sequence"/>
</dbReference>
<dbReference type="InterPro" id="IPR001701">
    <property type="entry name" value="Glyco_hydro_9"/>
</dbReference>
<feature type="compositionally biased region" description="Low complexity" evidence="9">
    <location>
        <begin position="29"/>
        <end position="52"/>
    </location>
</feature>
<dbReference type="InterPro" id="IPR014756">
    <property type="entry name" value="Ig_E-set"/>
</dbReference>
<dbReference type="Gene3D" id="2.60.40.10">
    <property type="entry name" value="Immunoglobulins"/>
    <property type="match status" value="1"/>
</dbReference>
<feature type="active site" evidence="6">
    <location>
        <position position="536"/>
    </location>
</feature>
<evidence type="ECO:0000256" key="9">
    <source>
        <dbReference type="SAM" id="MobiDB-lite"/>
    </source>
</evidence>
<feature type="signal peptide" evidence="8">
    <location>
        <begin position="1"/>
        <end position="22"/>
    </location>
</feature>
<keyword evidence="3 6" id="KW-0119">Carbohydrate metabolism</keyword>
<dbReference type="InterPro" id="IPR013783">
    <property type="entry name" value="Ig-like_fold"/>
</dbReference>
<sequence>MKPFSLKAAVAFCSACVLTACGSSGGGSTSNPPSNQSSEQSSSQSSEAQSSSAVSSASSSVVTSAGRIKLNQLGYAPQASKVAVVPEVVASEFSVIDTADNSVVYTGDLSAAARWAPANQTVALADFSELQTPGTYRLQVEGADLSDPFKVGGSPYAELNAAAIKAYYYNRASTELLPEHAGTWARAAGHPDTNVLVHESAASTERPAGTAISAPKGWYDAGDFGKYIVNSGISTYTLLAALEHNGDYYADQDLNIPESGNAIPDLLDEAMWNLEWMLDMQDPNDGGVYHKLTTKGFAGAVMPAEGTAQRYVVQKGTSAALNFAAVMATASRVVADYEEVYSGLSDEMLAAAESAWQWAQANPNVAYDQPSDISTGAYGDGSFGDEFAWAAAELYITTGNDDYYEALDLPSQGIGNPGWSYTAALAWMSLAHHRNHLTDAADVSLIESGIKNFADQLAGESEASAYGVALSEGDMYWGSNGGALNKAMMLLQGYRLNGDARYVQAAQALLDYALGRNPTDYSYVTGFGERPPMHIHHRQSEADGIVDPVPGFLAGGPNTDAPNDCGADQYPAGNEAKARAYLDHWCSYSTNEVTINWNAPLVYVSGALDEYYGE</sequence>
<comment type="similarity">
    <text evidence="1 6 8">Belongs to the glycosyl hydrolase 9 (cellulase E) family.</text>
</comment>
<dbReference type="PROSITE" id="PS00698">
    <property type="entry name" value="GH9_3"/>
    <property type="match status" value="1"/>
</dbReference>
<dbReference type="Pfam" id="PF02927">
    <property type="entry name" value="CelD_N"/>
    <property type="match status" value="1"/>
</dbReference>
<feature type="region of interest" description="Disordered" evidence="9">
    <location>
        <begin position="24"/>
        <end position="52"/>
    </location>
</feature>
<gene>
    <name evidence="12" type="ORF">M6D89_02225</name>
</gene>
<comment type="caution">
    <text evidence="12">The sequence shown here is derived from an EMBL/GenBank/DDBJ whole genome shotgun (WGS) entry which is preliminary data.</text>
</comment>
<dbReference type="InterPro" id="IPR012341">
    <property type="entry name" value="6hp_glycosidase-like_sf"/>
</dbReference>
<keyword evidence="13" id="KW-1185">Reference proteome</keyword>
<dbReference type="PROSITE" id="PS51257">
    <property type="entry name" value="PROKAR_LIPOPROTEIN"/>
    <property type="match status" value="1"/>
</dbReference>
<organism evidence="12 13">
    <name type="scientific">Gilvimarinus xylanilyticus</name>
    <dbReference type="NCBI Taxonomy" id="2944139"/>
    <lineage>
        <taxon>Bacteria</taxon>
        <taxon>Pseudomonadati</taxon>
        <taxon>Pseudomonadota</taxon>
        <taxon>Gammaproteobacteria</taxon>
        <taxon>Cellvibrionales</taxon>
        <taxon>Cellvibrionaceae</taxon>
        <taxon>Gilvimarinus</taxon>
    </lineage>
</organism>
<keyword evidence="5 6" id="KW-0624">Polysaccharide degradation</keyword>
<comment type="catalytic activity">
    <reaction evidence="8">
        <text>Endohydrolysis of (1-&gt;4)-beta-D-glucosidic linkages in cellulose, lichenin and cereal beta-D-glucans.</text>
        <dbReference type="EC" id="3.2.1.4"/>
    </reaction>
</comment>
<reference evidence="12" key="2">
    <citation type="submission" date="2023-01" db="EMBL/GenBank/DDBJ databases">
        <title>Gilvimarinus xylanilyticus HB14 isolated from Caulerpa lentillifera aquaculture base in Hainan, China.</title>
        <authorList>
            <person name="Zhang Y.-J."/>
        </authorList>
    </citation>
    <scope>NUCLEOTIDE SEQUENCE</scope>
    <source>
        <strain evidence="12">HB14</strain>
    </source>
</reference>
<evidence type="ECO:0000256" key="3">
    <source>
        <dbReference type="ARBA" id="ARBA00023277"/>
    </source>
</evidence>
<reference evidence="12" key="1">
    <citation type="submission" date="2022-05" db="EMBL/GenBank/DDBJ databases">
        <authorList>
            <person name="Sun H.-N."/>
        </authorList>
    </citation>
    <scope>NUCLEOTIDE SEQUENCE</scope>
    <source>
        <strain evidence="12">HB14</strain>
    </source>
</reference>
<evidence type="ECO:0000313" key="13">
    <source>
        <dbReference type="Proteomes" id="UP001139319"/>
    </source>
</evidence>
<dbReference type="InterPro" id="IPR008928">
    <property type="entry name" value="6-hairpin_glycosidase_sf"/>
</dbReference>
<dbReference type="InterPro" id="IPR018221">
    <property type="entry name" value="Glyco_hydro_9_His_AS"/>
</dbReference>
<dbReference type="InterPro" id="IPR033126">
    <property type="entry name" value="Glyco_hydro_9_Asp/Glu_AS"/>
</dbReference>
<keyword evidence="4 6" id="KW-0326">Glycosidase</keyword>
<evidence type="ECO:0000313" key="12">
    <source>
        <dbReference type="EMBL" id="MCP8898111.1"/>
    </source>
</evidence>
<evidence type="ECO:0000259" key="10">
    <source>
        <dbReference type="Pfam" id="PF00759"/>
    </source>
</evidence>
<dbReference type="RefSeq" id="WP_253966401.1">
    <property type="nucleotide sequence ID" value="NZ_JAMFTH010000001.1"/>
</dbReference>
<dbReference type="SUPFAM" id="SSF81296">
    <property type="entry name" value="E set domains"/>
    <property type="match status" value="1"/>
</dbReference>
<dbReference type="Gene3D" id="1.50.10.10">
    <property type="match status" value="1"/>
</dbReference>
<keyword evidence="8" id="KW-0136">Cellulose degradation</keyword>
<dbReference type="AlphaFoldDB" id="A0A9X2HWZ7"/>
<dbReference type="CDD" id="cd02850">
    <property type="entry name" value="E_set_Cellulase_N"/>
    <property type="match status" value="1"/>
</dbReference>
<feature type="chain" id="PRO_5041015609" description="Endoglucanase" evidence="8">
    <location>
        <begin position="23"/>
        <end position="614"/>
    </location>
</feature>
<feature type="domain" description="Cellulase Ig-like" evidence="11">
    <location>
        <begin position="65"/>
        <end position="143"/>
    </location>
</feature>
<evidence type="ECO:0000256" key="4">
    <source>
        <dbReference type="ARBA" id="ARBA00023295"/>
    </source>
</evidence>
<dbReference type="PROSITE" id="PS00592">
    <property type="entry name" value="GH9_2"/>
    <property type="match status" value="1"/>
</dbReference>
<proteinExistence type="inferred from homology"/>
<keyword evidence="8" id="KW-0732">Signal</keyword>
<dbReference type="EC" id="3.2.1.4" evidence="8"/>
<dbReference type="EMBL" id="JAMFTH010000001">
    <property type="protein sequence ID" value="MCP8898111.1"/>
    <property type="molecule type" value="Genomic_DNA"/>
</dbReference>
<evidence type="ECO:0000259" key="11">
    <source>
        <dbReference type="Pfam" id="PF02927"/>
    </source>
</evidence>
<protein>
    <recommendedName>
        <fullName evidence="8">Endoglucanase</fullName>
        <ecNumber evidence="8">3.2.1.4</ecNumber>
    </recommendedName>
</protein>
<evidence type="ECO:0000256" key="2">
    <source>
        <dbReference type="ARBA" id="ARBA00022801"/>
    </source>
</evidence>
<evidence type="ECO:0000256" key="1">
    <source>
        <dbReference type="ARBA" id="ARBA00007072"/>
    </source>
</evidence>
<evidence type="ECO:0000256" key="7">
    <source>
        <dbReference type="PROSITE-ProRule" id="PRU10060"/>
    </source>
</evidence>